<dbReference type="CDD" id="cd07067">
    <property type="entry name" value="HP_PGM_like"/>
    <property type="match status" value="1"/>
</dbReference>
<protein>
    <recommendedName>
        <fullName evidence="3">Histidine phosphatase family protein</fullName>
    </recommendedName>
</protein>
<organism evidence="1 2">
    <name type="scientific">Deinococcus malanensis</name>
    <dbReference type="NCBI Taxonomy" id="1706855"/>
    <lineage>
        <taxon>Bacteria</taxon>
        <taxon>Thermotogati</taxon>
        <taxon>Deinococcota</taxon>
        <taxon>Deinococci</taxon>
        <taxon>Deinococcales</taxon>
        <taxon>Deinococcaceae</taxon>
        <taxon>Deinococcus</taxon>
    </lineage>
</organism>
<dbReference type="SUPFAM" id="SSF53254">
    <property type="entry name" value="Phosphoglycerate mutase-like"/>
    <property type="match status" value="1"/>
</dbReference>
<dbReference type="EMBL" id="BMPP01000003">
    <property type="protein sequence ID" value="GGK18198.1"/>
    <property type="molecule type" value="Genomic_DNA"/>
</dbReference>
<accession>A0ABQ2EP47</accession>
<dbReference type="SMART" id="SM00855">
    <property type="entry name" value="PGAM"/>
    <property type="match status" value="1"/>
</dbReference>
<proteinExistence type="predicted"/>
<reference evidence="2" key="1">
    <citation type="journal article" date="2019" name="Int. J. Syst. Evol. Microbiol.">
        <title>The Global Catalogue of Microorganisms (GCM) 10K type strain sequencing project: providing services to taxonomists for standard genome sequencing and annotation.</title>
        <authorList>
            <consortium name="The Broad Institute Genomics Platform"/>
            <consortium name="The Broad Institute Genome Sequencing Center for Infectious Disease"/>
            <person name="Wu L."/>
            <person name="Ma J."/>
        </authorList>
    </citation>
    <scope>NUCLEOTIDE SEQUENCE [LARGE SCALE GENOMIC DNA]</scope>
    <source>
        <strain evidence="2">JCM 30331</strain>
    </source>
</reference>
<name>A0ABQ2EP47_9DEIO</name>
<evidence type="ECO:0000313" key="2">
    <source>
        <dbReference type="Proteomes" id="UP000647587"/>
    </source>
</evidence>
<dbReference type="InterPro" id="IPR029033">
    <property type="entry name" value="His_PPase_superfam"/>
</dbReference>
<dbReference type="Gene3D" id="3.40.50.1240">
    <property type="entry name" value="Phosphoglycerate mutase-like"/>
    <property type="match status" value="1"/>
</dbReference>
<gene>
    <name evidence="1" type="ORF">GCM10008955_09530</name>
</gene>
<dbReference type="Pfam" id="PF00300">
    <property type="entry name" value="His_Phos_1"/>
    <property type="match status" value="1"/>
</dbReference>
<keyword evidence="2" id="KW-1185">Reference proteome</keyword>
<evidence type="ECO:0000313" key="1">
    <source>
        <dbReference type="EMBL" id="GGK18198.1"/>
    </source>
</evidence>
<comment type="caution">
    <text evidence="1">The sequence shown here is derived from an EMBL/GenBank/DDBJ whole genome shotgun (WGS) entry which is preliminary data.</text>
</comment>
<evidence type="ECO:0008006" key="3">
    <source>
        <dbReference type="Google" id="ProtNLM"/>
    </source>
</evidence>
<dbReference type="InterPro" id="IPR050275">
    <property type="entry name" value="PGM_Phosphatase"/>
</dbReference>
<sequence length="201" mass="21345">MLGATMAEAALTLHLIRHAPTAPNAERRYPGAGEDASLTEEGRVMATRLRLPAGAACCSPSRRALETARLAGFDQPLVTPELAEADFGVMAGRTWAELEQAYGATPRHWIEALTQPTTAFGPPGGDTGRSFHTRVQGWLNALPPTGEVAAFTHAGVILAALRLTVGLRAAEIRPCGVVTLHAARGNWWLSHLSAPDPTDTR</sequence>
<dbReference type="Proteomes" id="UP000647587">
    <property type="component" value="Unassembled WGS sequence"/>
</dbReference>
<dbReference type="InterPro" id="IPR013078">
    <property type="entry name" value="His_Pase_superF_clade-1"/>
</dbReference>
<dbReference type="PANTHER" id="PTHR48100">
    <property type="entry name" value="BROAD-SPECIFICITY PHOSPHATASE YOR283W-RELATED"/>
    <property type="match status" value="1"/>
</dbReference>